<dbReference type="OrthoDB" id="5962536at2759"/>
<sequence>RACPAKVLDPALVRRDVVKTTEAGSTTQVVLRPVTLVPNVFDSCHYFYCILRICALESVIATSILSLTTGNILSDQLETDLEMVMMEAELVTTCLELCEILHHELIFHPPCQALVETIRKSMRFMQSEGLLWLQSVS</sequence>
<evidence type="ECO:0000259" key="1">
    <source>
        <dbReference type="Pfam" id="PF19277"/>
    </source>
</evidence>
<dbReference type="InterPro" id="IPR045520">
    <property type="entry name" value="GPAT/DHAPAT_C"/>
</dbReference>
<feature type="non-terminal residue" evidence="2">
    <location>
        <position position="1"/>
    </location>
</feature>
<name>A0A8J2KBP3_9HEXA</name>
<accession>A0A8J2KBP3</accession>
<reference evidence="2" key="1">
    <citation type="submission" date="2021-06" db="EMBL/GenBank/DDBJ databases">
        <authorList>
            <person name="Hodson N. C."/>
            <person name="Mongue J. A."/>
            <person name="Jaron S. K."/>
        </authorList>
    </citation>
    <scope>NUCLEOTIDE SEQUENCE</scope>
</reference>
<evidence type="ECO:0000313" key="3">
    <source>
        <dbReference type="Proteomes" id="UP000708208"/>
    </source>
</evidence>
<feature type="domain" description="GPAT/DHAPAT C-terminal" evidence="1">
    <location>
        <begin position="50"/>
        <end position="133"/>
    </location>
</feature>
<proteinExistence type="predicted"/>
<dbReference type="Pfam" id="PF19277">
    <property type="entry name" value="GPAT_C"/>
    <property type="match status" value="1"/>
</dbReference>
<organism evidence="2 3">
    <name type="scientific">Allacma fusca</name>
    <dbReference type="NCBI Taxonomy" id="39272"/>
    <lineage>
        <taxon>Eukaryota</taxon>
        <taxon>Metazoa</taxon>
        <taxon>Ecdysozoa</taxon>
        <taxon>Arthropoda</taxon>
        <taxon>Hexapoda</taxon>
        <taxon>Collembola</taxon>
        <taxon>Symphypleona</taxon>
        <taxon>Sminthuridae</taxon>
        <taxon>Allacma</taxon>
    </lineage>
</organism>
<keyword evidence="3" id="KW-1185">Reference proteome</keyword>
<dbReference type="AlphaFoldDB" id="A0A8J2KBP3"/>
<gene>
    <name evidence="2" type="ORF">AFUS01_LOCUS25390</name>
</gene>
<dbReference type="EMBL" id="CAJVCH010327455">
    <property type="protein sequence ID" value="CAG7786841.1"/>
    <property type="molecule type" value="Genomic_DNA"/>
</dbReference>
<dbReference type="Proteomes" id="UP000708208">
    <property type="component" value="Unassembled WGS sequence"/>
</dbReference>
<evidence type="ECO:0000313" key="2">
    <source>
        <dbReference type="EMBL" id="CAG7786841.1"/>
    </source>
</evidence>
<protein>
    <recommendedName>
        <fullName evidence="1">GPAT/DHAPAT C-terminal domain-containing protein</fullName>
    </recommendedName>
</protein>
<comment type="caution">
    <text evidence="2">The sequence shown here is derived from an EMBL/GenBank/DDBJ whole genome shotgun (WGS) entry which is preliminary data.</text>
</comment>